<dbReference type="PROSITE" id="PS50893">
    <property type="entry name" value="ABC_TRANSPORTER_2"/>
    <property type="match status" value="1"/>
</dbReference>
<dbReference type="SUPFAM" id="SSF52540">
    <property type="entry name" value="P-loop containing nucleoside triphosphate hydrolases"/>
    <property type="match status" value="1"/>
</dbReference>
<gene>
    <name evidence="4" type="ORF">WMO62_11045</name>
</gene>
<dbReference type="Proteomes" id="UP001470288">
    <property type="component" value="Unassembled WGS sequence"/>
</dbReference>
<feature type="domain" description="ABC transporter" evidence="3">
    <location>
        <begin position="4"/>
        <end position="238"/>
    </location>
</feature>
<dbReference type="PROSITE" id="PS00211">
    <property type="entry name" value="ABC_TRANSPORTER_1"/>
    <property type="match status" value="1"/>
</dbReference>
<keyword evidence="2 4" id="KW-0067">ATP-binding</keyword>
<evidence type="ECO:0000256" key="2">
    <source>
        <dbReference type="ARBA" id="ARBA00022840"/>
    </source>
</evidence>
<dbReference type="Gene3D" id="3.40.50.300">
    <property type="entry name" value="P-loop containing nucleotide triphosphate hydrolases"/>
    <property type="match status" value="1"/>
</dbReference>
<comment type="caution">
    <text evidence="4">The sequence shown here is derived from an EMBL/GenBank/DDBJ whole genome shotgun (WGS) entry which is preliminary data.</text>
</comment>
<protein>
    <submittedName>
        <fullName evidence="4">ATP-binding cassette domain-containing protein</fullName>
    </submittedName>
</protein>
<dbReference type="InterPro" id="IPR017871">
    <property type="entry name" value="ABC_transporter-like_CS"/>
</dbReference>
<evidence type="ECO:0000256" key="1">
    <source>
        <dbReference type="ARBA" id="ARBA00022741"/>
    </source>
</evidence>
<proteinExistence type="predicted"/>
<dbReference type="GO" id="GO:0005524">
    <property type="term" value="F:ATP binding"/>
    <property type="evidence" value="ECO:0007669"/>
    <property type="project" value="UniProtKB-KW"/>
</dbReference>
<sequence length="253" mass="28369">MAEIVFDHVTKVFQEQIALEDISFQIEKGEFVFVTGKSGAGKSTLLELLIKQQEPTAGNVFGFQKALGVLKEKEIPHYRRRLGIMSPEIGMLNNMTVYENVALALYAVEQGGKGMKRKIMRALGLVGIAEKAYAYPKELSGGEQARMLLARAMVVNPDVLIADEPTANLDPDAAWDMMLLFNEIHRQGKTLIIATHARELVTIMRKRVITLVAGALVADEKNAIYNQKAMDIFEERRVLQERENKLEKNINIL</sequence>
<dbReference type="InterPro" id="IPR027417">
    <property type="entry name" value="P-loop_NTPase"/>
</dbReference>
<accession>A0ABV1I384</accession>
<dbReference type="Pfam" id="PF00005">
    <property type="entry name" value="ABC_tran"/>
    <property type="match status" value="1"/>
</dbReference>
<organism evidence="4 5">
    <name type="scientific">Hominiventricola aquisgranensis</name>
    <dbReference type="NCBI Taxonomy" id="3133164"/>
    <lineage>
        <taxon>Bacteria</taxon>
        <taxon>Bacillati</taxon>
        <taxon>Bacillota</taxon>
        <taxon>Clostridia</taxon>
        <taxon>Lachnospirales</taxon>
        <taxon>Lachnospiraceae</taxon>
        <taxon>Hominiventricola</taxon>
    </lineage>
</organism>
<dbReference type="InterPro" id="IPR003439">
    <property type="entry name" value="ABC_transporter-like_ATP-bd"/>
</dbReference>
<dbReference type="RefSeq" id="WP_349144667.1">
    <property type="nucleotide sequence ID" value="NZ_JBBMFC010000019.1"/>
</dbReference>
<evidence type="ECO:0000259" key="3">
    <source>
        <dbReference type="PROSITE" id="PS50893"/>
    </source>
</evidence>
<reference evidence="4 5" key="1">
    <citation type="submission" date="2024-03" db="EMBL/GenBank/DDBJ databases">
        <title>Human intestinal bacterial collection.</title>
        <authorList>
            <person name="Pauvert C."/>
            <person name="Hitch T.C.A."/>
            <person name="Clavel T."/>
        </authorList>
    </citation>
    <scope>NUCLEOTIDE SEQUENCE [LARGE SCALE GENOMIC DNA]</scope>
    <source>
        <strain evidence="4 5">CLA-AA-H78B</strain>
    </source>
</reference>
<evidence type="ECO:0000313" key="5">
    <source>
        <dbReference type="Proteomes" id="UP001470288"/>
    </source>
</evidence>
<evidence type="ECO:0000313" key="4">
    <source>
        <dbReference type="EMBL" id="MEQ2579358.1"/>
    </source>
</evidence>
<dbReference type="InterPro" id="IPR003593">
    <property type="entry name" value="AAA+_ATPase"/>
</dbReference>
<dbReference type="SMART" id="SM00382">
    <property type="entry name" value="AAA"/>
    <property type="match status" value="1"/>
</dbReference>
<dbReference type="PANTHER" id="PTHR24220">
    <property type="entry name" value="IMPORT ATP-BINDING PROTEIN"/>
    <property type="match status" value="1"/>
</dbReference>
<keyword evidence="5" id="KW-1185">Reference proteome</keyword>
<dbReference type="EMBL" id="JBBMFC010000019">
    <property type="protein sequence ID" value="MEQ2579358.1"/>
    <property type="molecule type" value="Genomic_DNA"/>
</dbReference>
<name>A0ABV1I384_9FIRM</name>
<dbReference type="PANTHER" id="PTHR24220:SF470">
    <property type="entry name" value="CELL DIVISION ATP-BINDING PROTEIN FTSE"/>
    <property type="match status" value="1"/>
</dbReference>
<keyword evidence="1" id="KW-0547">Nucleotide-binding</keyword>
<dbReference type="InterPro" id="IPR015854">
    <property type="entry name" value="ABC_transpr_LolD-like"/>
</dbReference>